<organism evidence="11 12">
    <name type="scientific">Actinomycetospora succinea</name>
    <dbReference type="NCBI Taxonomy" id="663603"/>
    <lineage>
        <taxon>Bacteria</taxon>
        <taxon>Bacillati</taxon>
        <taxon>Actinomycetota</taxon>
        <taxon>Actinomycetes</taxon>
        <taxon>Pseudonocardiales</taxon>
        <taxon>Pseudonocardiaceae</taxon>
        <taxon>Actinomycetospora</taxon>
    </lineage>
</organism>
<feature type="binding site" evidence="10">
    <location>
        <position position="72"/>
    </location>
    <ligand>
        <name>Na(+)</name>
        <dbReference type="ChEBI" id="CHEBI:29101"/>
        <note>structural</note>
    </ligand>
</feature>
<dbReference type="AlphaFoldDB" id="A0A4R6UZ79"/>
<dbReference type="InterPro" id="IPR003691">
    <property type="entry name" value="FluC"/>
</dbReference>
<evidence type="ECO:0000256" key="1">
    <source>
        <dbReference type="ARBA" id="ARBA00004651"/>
    </source>
</evidence>
<evidence type="ECO:0000313" key="12">
    <source>
        <dbReference type="Proteomes" id="UP000295705"/>
    </source>
</evidence>
<keyword evidence="5 10" id="KW-0472">Membrane</keyword>
<proteinExistence type="inferred from homology"/>
<evidence type="ECO:0000256" key="9">
    <source>
        <dbReference type="ARBA" id="ARBA00049940"/>
    </source>
</evidence>
<dbReference type="GO" id="GO:0062054">
    <property type="term" value="F:fluoride channel activity"/>
    <property type="evidence" value="ECO:0007669"/>
    <property type="project" value="UniProtKB-UniRule"/>
</dbReference>
<evidence type="ECO:0000256" key="5">
    <source>
        <dbReference type="ARBA" id="ARBA00023136"/>
    </source>
</evidence>
<accession>A0A4R6UZ79</accession>
<feature type="transmembrane region" description="Helical" evidence="10">
    <location>
        <begin position="97"/>
        <end position="119"/>
    </location>
</feature>
<feature type="transmembrane region" description="Helical" evidence="10">
    <location>
        <begin position="58"/>
        <end position="77"/>
    </location>
</feature>
<keyword evidence="10" id="KW-0406">Ion transport</keyword>
<sequence>MTVLLIALGAAVGAPTRYLTDRWLQSTRGTGFPWGTFTVNVAASFVLGLVLGGPAPHAVVLAVGVGFCGSLSTWSTLAYETVRLTHERARTASVMNVVASTLAGLGAAGLGLALSTVLWR</sequence>
<dbReference type="Proteomes" id="UP000295705">
    <property type="component" value="Unassembled WGS sequence"/>
</dbReference>
<dbReference type="PANTHER" id="PTHR28259">
    <property type="entry name" value="FLUORIDE EXPORT PROTEIN 1-RELATED"/>
    <property type="match status" value="1"/>
</dbReference>
<reference evidence="11 12" key="1">
    <citation type="submission" date="2019-03" db="EMBL/GenBank/DDBJ databases">
        <title>Genomic Encyclopedia of Type Strains, Phase IV (KMG-IV): sequencing the most valuable type-strain genomes for metagenomic binning, comparative biology and taxonomic classification.</title>
        <authorList>
            <person name="Goeker M."/>
        </authorList>
    </citation>
    <scope>NUCLEOTIDE SEQUENCE [LARGE SCALE GENOMIC DNA]</scope>
    <source>
        <strain evidence="11 12">DSM 45775</strain>
    </source>
</reference>
<keyword evidence="10" id="KW-0813">Transport</keyword>
<feature type="binding site" evidence="10">
    <location>
        <position position="69"/>
    </location>
    <ligand>
        <name>Na(+)</name>
        <dbReference type="ChEBI" id="CHEBI:29101"/>
        <note>structural</note>
    </ligand>
</feature>
<evidence type="ECO:0000256" key="3">
    <source>
        <dbReference type="ARBA" id="ARBA00022692"/>
    </source>
</evidence>
<keyword evidence="12" id="KW-1185">Reference proteome</keyword>
<dbReference type="GO" id="GO:0046872">
    <property type="term" value="F:metal ion binding"/>
    <property type="evidence" value="ECO:0007669"/>
    <property type="project" value="UniProtKB-KW"/>
</dbReference>
<dbReference type="EMBL" id="SNYO01000007">
    <property type="protein sequence ID" value="TDQ52866.1"/>
    <property type="molecule type" value="Genomic_DNA"/>
</dbReference>
<dbReference type="PANTHER" id="PTHR28259:SF1">
    <property type="entry name" value="FLUORIDE EXPORT PROTEIN 1-RELATED"/>
    <property type="match status" value="1"/>
</dbReference>
<keyword evidence="6 10" id="KW-0407">Ion channel</keyword>
<dbReference type="OrthoDB" id="5148600at2"/>
<feature type="transmembrane region" description="Helical" evidence="10">
    <location>
        <begin position="32"/>
        <end position="51"/>
    </location>
</feature>
<dbReference type="GO" id="GO:0140114">
    <property type="term" value="P:cellular detoxification of fluoride"/>
    <property type="evidence" value="ECO:0007669"/>
    <property type="project" value="UniProtKB-UniRule"/>
</dbReference>
<evidence type="ECO:0000256" key="8">
    <source>
        <dbReference type="ARBA" id="ARBA00035585"/>
    </source>
</evidence>
<comment type="subcellular location">
    <subcellularLocation>
        <location evidence="1 10">Cell membrane</location>
        <topology evidence="1 10">Multi-pass membrane protein</topology>
    </subcellularLocation>
</comment>
<keyword evidence="10" id="KW-0479">Metal-binding</keyword>
<dbReference type="RefSeq" id="WP_133828587.1">
    <property type="nucleotide sequence ID" value="NZ_BAABHR010000012.1"/>
</dbReference>
<dbReference type="GO" id="GO:0005886">
    <property type="term" value="C:plasma membrane"/>
    <property type="evidence" value="ECO:0007669"/>
    <property type="project" value="UniProtKB-SubCell"/>
</dbReference>
<comment type="catalytic activity">
    <reaction evidence="8">
        <text>fluoride(in) = fluoride(out)</text>
        <dbReference type="Rhea" id="RHEA:76159"/>
        <dbReference type="ChEBI" id="CHEBI:17051"/>
    </reaction>
    <physiologicalReaction direction="left-to-right" evidence="8">
        <dbReference type="Rhea" id="RHEA:76160"/>
    </physiologicalReaction>
</comment>
<evidence type="ECO:0000256" key="6">
    <source>
        <dbReference type="ARBA" id="ARBA00023303"/>
    </source>
</evidence>
<keyword evidence="10" id="KW-0915">Sodium</keyword>
<comment type="function">
    <text evidence="9 10">Fluoride-specific ion channel. Important for reducing fluoride concentration in the cell, thus reducing its toxicity.</text>
</comment>
<comment type="activity regulation">
    <text evidence="10">Na(+) is not transported, but it plays an essential structural role and its presence is essential for fluoride channel function.</text>
</comment>
<keyword evidence="2 10" id="KW-1003">Cell membrane</keyword>
<evidence type="ECO:0000256" key="7">
    <source>
        <dbReference type="ARBA" id="ARBA00035120"/>
    </source>
</evidence>
<comment type="caution">
    <text evidence="11">The sequence shown here is derived from an EMBL/GenBank/DDBJ whole genome shotgun (WGS) entry which is preliminary data.</text>
</comment>
<protein>
    <recommendedName>
        <fullName evidence="10">Fluoride-specific ion channel FluC</fullName>
    </recommendedName>
</protein>
<name>A0A4R6UZ79_9PSEU</name>
<evidence type="ECO:0000256" key="10">
    <source>
        <dbReference type="HAMAP-Rule" id="MF_00454"/>
    </source>
</evidence>
<evidence type="ECO:0000256" key="4">
    <source>
        <dbReference type="ARBA" id="ARBA00022989"/>
    </source>
</evidence>
<keyword evidence="4 10" id="KW-1133">Transmembrane helix</keyword>
<evidence type="ECO:0000313" key="11">
    <source>
        <dbReference type="EMBL" id="TDQ52866.1"/>
    </source>
</evidence>
<dbReference type="HAMAP" id="MF_00454">
    <property type="entry name" value="FluC"/>
    <property type="match status" value="1"/>
</dbReference>
<comment type="similarity">
    <text evidence="7 10">Belongs to the fluoride channel Fluc/FEX (TC 1.A.43) family.</text>
</comment>
<keyword evidence="3 10" id="KW-0812">Transmembrane</keyword>
<evidence type="ECO:0000256" key="2">
    <source>
        <dbReference type="ARBA" id="ARBA00022475"/>
    </source>
</evidence>
<gene>
    <name evidence="10" type="primary">fluC</name>
    <name evidence="10" type="synonym">crcB</name>
    <name evidence="11" type="ORF">EV188_107246</name>
</gene>
<dbReference type="Pfam" id="PF02537">
    <property type="entry name" value="CRCB"/>
    <property type="match status" value="1"/>
</dbReference>